<feature type="domain" description="HTH APSES-type" evidence="6">
    <location>
        <begin position="7"/>
        <end position="113"/>
    </location>
</feature>
<protein>
    <recommendedName>
        <fullName evidence="6">HTH APSES-type domain-containing protein</fullName>
    </recommendedName>
</protein>
<dbReference type="GO" id="GO:0001228">
    <property type="term" value="F:DNA-binding transcription activator activity, RNA polymerase II-specific"/>
    <property type="evidence" value="ECO:0007669"/>
    <property type="project" value="UniProtKB-ARBA"/>
</dbReference>
<dbReference type="InterPro" id="IPR036770">
    <property type="entry name" value="Ankyrin_rpt-contain_sf"/>
</dbReference>
<dbReference type="GO" id="GO:0003677">
    <property type="term" value="F:DNA binding"/>
    <property type="evidence" value="ECO:0007669"/>
    <property type="project" value="InterPro"/>
</dbReference>
<dbReference type="EMBL" id="KV454016">
    <property type="protein sequence ID" value="ODV94394.1"/>
    <property type="molecule type" value="Genomic_DNA"/>
</dbReference>
<feature type="compositionally biased region" description="Low complexity" evidence="5">
    <location>
        <begin position="707"/>
        <end position="720"/>
    </location>
</feature>
<evidence type="ECO:0000256" key="4">
    <source>
        <dbReference type="SAM" id="Coils"/>
    </source>
</evidence>
<gene>
    <name evidence="7" type="ORF">PACTADRAFT_51237</name>
</gene>
<feature type="compositionally biased region" description="Polar residues" evidence="5">
    <location>
        <begin position="297"/>
        <end position="309"/>
    </location>
</feature>
<dbReference type="Gene3D" id="1.25.40.20">
    <property type="entry name" value="Ankyrin repeat-containing domain"/>
    <property type="match status" value="1"/>
</dbReference>
<organism evidence="7 8">
    <name type="scientific">Pachysolen tannophilus NRRL Y-2460</name>
    <dbReference type="NCBI Taxonomy" id="669874"/>
    <lineage>
        <taxon>Eukaryota</taxon>
        <taxon>Fungi</taxon>
        <taxon>Dikarya</taxon>
        <taxon>Ascomycota</taxon>
        <taxon>Saccharomycotina</taxon>
        <taxon>Pichiomycetes</taxon>
        <taxon>Pachysolenaceae</taxon>
        <taxon>Pachysolen</taxon>
    </lineage>
</organism>
<dbReference type="AlphaFoldDB" id="A0A1E4TRN9"/>
<feature type="region of interest" description="Disordered" evidence="5">
    <location>
        <begin position="609"/>
        <end position="639"/>
    </location>
</feature>
<feature type="region of interest" description="Disordered" evidence="5">
    <location>
        <begin position="113"/>
        <end position="158"/>
    </location>
</feature>
<dbReference type="SUPFAM" id="SSF54616">
    <property type="entry name" value="DNA-binding domain of Mlu1-box binding protein MBP1"/>
    <property type="match status" value="1"/>
</dbReference>
<evidence type="ECO:0000256" key="1">
    <source>
        <dbReference type="ARBA" id="ARBA00022737"/>
    </source>
</evidence>
<keyword evidence="8" id="KW-1185">Reference proteome</keyword>
<keyword evidence="4" id="KW-0175">Coiled coil</keyword>
<keyword evidence="2 3" id="KW-0040">ANK repeat</keyword>
<reference evidence="8" key="1">
    <citation type="submission" date="2016-05" db="EMBL/GenBank/DDBJ databases">
        <title>Comparative genomics of biotechnologically important yeasts.</title>
        <authorList>
            <consortium name="DOE Joint Genome Institute"/>
            <person name="Riley R."/>
            <person name="Haridas S."/>
            <person name="Wolfe K.H."/>
            <person name="Lopes M.R."/>
            <person name="Hittinger C.T."/>
            <person name="Goker M."/>
            <person name="Salamov A."/>
            <person name="Wisecaver J."/>
            <person name="Long T.M."/>
            <person name="Aerts A.L."/>
            <person name="Barry K."/>
            <person name="Choi C."/>
            <person name="Clum A."/>
            <person name="Coughlan A.Y."/>
            <person name="Deshpande S."/>
            <person name="Douglass A.P."/>
            <person name="Hanson S.J."/>
            <person name="Klenk H.-P."/>
            <person name="Labutti K."/>
            <person name="Lapidus A."/>
            <person name="Lindquist E."/>
            <person name="Lipzen A."/>
            <person name="Meier-Kolthoff J.P."/>
            <person name="Ohm R.A."/>
            <person name="Otillar R.P."/>
            <person name="Pangilinan J."/>
            <person name="Peng Y."/>
            <person name="Rokas A."/>
            <person name="Rosa C.A."/>
            <person name="Scheuner C."/>
            <person name="Sibirny A.A."/>
            <person name="Slot J.C."/>
            <person name="Stielow J.B."/>
            <person name="Sun H."/>
            <person name="Kurtzman C.P."/>
            <person name="Blackwell M."/>
            <person name="Grigoriev I.V."/>
            <person name="Jeffries T.W."/>
        </authorList>
    </citation>
    <scope>NUCLEOTIDE SEQUENCE [LARGE SCALE GENOMIC DNA]</scope>
    <source>
        <strain evidence="8">NRRL Y-2460</strain>
    </source>
</reference>
<dbReference type="PROSITE" id="PS50088">
    <property type="entry name" value="ANK_REPEAT"/>
    <property type="match status" value="2"/>
</dbReference>
<evidence type="ECO:0000256" key="2">
    <source>
        <dbReference type="ARBA" id="ARBA00023043"/>
    </source>
</evidence>
<dbReference type="InterPro" id="IPR018004">
    <property type="entry name" value="KilA/APSES_HTH"/>
</dbReference>
<dbReference type="InterPro" id="IPR002110">
    <property type="entry name" value="Ankyrin_rpt"/>
</dbReference>
<dbReference type="PROSITE" id="PS50297">
    <property type="entry name" value="ANK_REP_REGION"/>
    <property type="match status" value="2"/>
</dbReference>
<evidence type="ECO:0000259" key="6">
    <source>
        <dbReference type="PROSITE" id="PS51299"/>
    </source>
</evidence>
<dbReference type="OrthoDB" id="6718656at2759"/>
<feature type="compositionally biased region" description="Polar residues" evidence="5">
    <location>
        <begin position="693"/>
        <end position="706"/>
    </location>
</feature>
<dbReference type="Pfam" id="PF00023">
    <property type="entry name" value="Ank"/>
    <property type="match status" value="2"/>
</dbReference>
<dbReference type="STRING" id="669874.A0A1E4TRN9"/>
<evidence type="ECO:0000313" key="7">
    <source>
        <dbReference type="EMBL" id="ODV94394.1"/>
    </source>
</evidence>
<accession>A0A1E4TRN9</accession>
<dbReference type="PROSITE" id="PS51299">
    <property type="entry name" value="HTH_APSES"/>
    <property type="match status" value="1"/>
</dbReference>
<feature type="region of interest" description="Disordered" evidence="5">
    <location>
        <begin position="297"/>
        <end position="321"/>
    </location>
</feature>
<feature type="repeat" description="ANK" evidence="3">
    <location>
        <begin position="552"/>
        <end position="584"/>
    </location>
</feature>
<keyword evidence="1" id="KW-0677">Repeat</keyword>
<name>A0A1E4TRN9_PACTA</name>
<dbReference type="Pfam" id="PF04383">
    <property type="entry name" value="KilA-N"/>
    <property type="match status" value="1"/>
</dbReference>
<evidence type="ECO:0000256" key="5">
    <source>
        <dbReference type="SAM" id="MobiDB-lite"/>
    </source>
</evidence>
<proteinExistence type="predicted"/>
<evidence type="ECO:0000313" key="8">
    <source>
        <dbReference type="Proteomes" id="UP000094236"/>
    </source>
</evidence>
<dbReference type="Proteomes" id="UP000094236">
    <property type="component" value="Unassembled WGS sequence"/>
</dbReference>
<dbReference type="PANTHER" id="PTHR43828">
    <property type="entry name" value="ASPARAGINASE"/>
    <property type="match status" value="1"/>
</dbReference>
<feature type="region of interest" description="Disordered" evidence="5">
    <location>
        <begin position="689"/>
        <end position="727"/>
    </location>
</feature>
<feature type="compositionally biased region" description="Basic and acidic residues" evidence="5">
    <location>
        <begin position="142"/>
        <end position="156"/>
    </location>
</feature>
<dbReference type="PRINTS" id="PR01415">
    <property type="entry name" value="ANKYRIN"/>
</dbReference>
<dbReference type="GO" id="GO:0030907">
    <property type="term" value="C:MBF transcription complex"/>
    <property type="evidence" value="ECO:0007669"/>
    <property type="project" value="TreeGrafter"/>
</dbReference>
<dbReference type="GO" id="GO:0033309">
    <property type="term" value="C:SBF transcription complex"/>
    <property type="evidence" value="ECO:0007669"/>
    <property type="project" value="TreeGrafter"/>
</dbReference>
<dbReference type="InterPro" id="IPR003163">
    <property type="entry name" value="Tscrpt_reg_HTH_APSES-type"/>
</dbReference>
<dbReference type="SMART" id="SM00248">
    <property type="entry name" value="ANK"/>
    <property type="match status" value="2"/>
</dbReference>
<dbReference type="Gene3D" id="3.10.260.10">
    <property type="entry name" value="Transcription regulator HTH, APSES-type DNA-binding domain"/>
    <property type="match status" value="1"/>
</dbReference>
<evidence type="ECO:0000256" key="3">
    <source>
        <dbReference type="PROSITE-ProRule" id="PRU00023"/>
    </source>
</evidence>
<dbReference type="SMART" id="SM01252">
    <property type="entry name" value="KilA-N"/>
    <property type="match status" value="1"/>
</dbReference>
<feature type="coiled-coil region" evidence="4">
    <location>
        <begin position="172"/>
        <end position="199"/>
    </location>
</feature>
<feature type="compositionally biased region" description="Polar residues" evidence="5">
    <location>
        <begin position="125"/>
        <end position="134"/>
    </location>
</feature>
<sequence>MDIHQQIYIATYSNVDVFESVINGIPLMRRCSDDWVNSTQILRIADFPKAQRTKILEREVQIHTHQKIQGGYGRFQGTWIPLEVARKIALNYGIDENVAPILYYNPEDNQGIPLTRKGKPGKNLGANNEINPSPTKKRKENPKKENKKLNKKDTTPQKRGVTAELQHQYQLHIQQQQQQQQAQQQQQQQQQQAQVHQAQMHISTNTQMIPQNLLPPQFVVSSSIPTFPQQQNDFRTNQIQVQQQFVMAAQFQQKQAQQQFQIQQHHHQAQYPQDMQYPQMQHATQAEIVDYQQHNQKYSQGSLSTTENWSQDDRRNSDTSLSSNASLHLKEDLHQKQLQQQQQQQQQQYNHFPQEHFAIAENMQVGDMSFEDQHQNGDEEIEEEVSIYTTQLLDFFEKDNAEIPSFLYNIPSDFDVNEQIDDEGHTPLHWASALANLPIIELLVKNNADPLIPNKKGINCLSKMISFNNSFDLQNFPRILELFKTCLVVPDCNSRIPLHYLMELAKFEKNFKSLKYYVTEIFKFAKMNDENQPQVDENKKLLKILINHQDISGDSSLHICARIGNREFIKMLLSNGADINLCNLSGQSCRDLISIEILEEFQRDIMLKNRGPGSLSKRGRKKKNSPKSLSIDSNSNEEDLELELEKNKMRVENKVFVGNTDEENKENIFFNRGGEHVSVNNANVEANAEANNGNSDNKVSINGSVGINTTNKKTSSSSSSSRRKTRITMKSLSSIRYGFPDLFTSLEEKIDDEIKQVDDEYQYNLSVYEDLKNETHDLMFQNSKIIHKVLSPEEIIIESPNSSSHSVQSKNLAVVSEKLNQMDEKVELKAQYLHKIWERSQSLQLAKLAHKEEEAICDEEREQGADEDESKLTVGNVKAAIELTLLQLRRKKLVDDIIRRLSHNANFNNESDVSKHNKNIEKYKRLISLACGIDDINEELLDGIQNALFKT</sequence>
<dbReference type="SUPFAM" id="SSF48403">
    <property type="entry name" value="Ankyrin repeat"/>
    <property type="match status" value="1"/>
</dbReference>
<dbReference type="InterPro" id="IPR051642">
    <property type="entry name" value="SWI6-like"/>
</dbReference>
<dbReference type="PANTHER" id="PTHR43828:SF7">
    <property type="entry name" value="REGULATORY PROTEIN SWI4"/>
    <property type="match status" value="1"/>
</dbReference>
<dbReference type="InterPro" id="IPR036887">
    <property type="entry name" value="HTH_APSES_sf"/>
</dbReference>
<feature type="repeat" description="ANK" evidence="3">
    <location>
        <begin position="423"/>
        <end position="455"/>
    </location>
</feature>